<reference evidence="1" key="1">
    <citation type="submission" date="2024-07" db="EMBL/GenBank/DDBJ databases">
        <authorList>
            <person name="Pedron J."/>
        </authorList>
    </citation>
    <scope>NUCLEOTIDE SEQUENCE</scope>
    <source>
        <strain evidence="1">A642-S2-A17</strain>
    </source>
</reference>
<evidence type="ECO:0000313" key="1">
    <source>
        <dbReference type="EMBL" id="XDL15943.1"/>
    </source>
</evidence>
<organism evidence="1">
    <name type="scientific">Dickeya oryzae</name>
    <dbReference type="NCBI Taxonomy" id="1240404"/>
    <lineage>
        <taxon>Bacteria</taxon>
        <taxon>Pseudomonadati</taxon>
        <taxon>Pseudomonadota</taxon>
        <taxon>Gammaproteobacteria</taxon>
        <taxon>Enterobacterales</taxon>
        <taxon>Pectobacteriaceae</taxon>
        <taxon>Dickeya</taxon>
    </lineage>
</organism>
<proteinExistence type="predicted"/>
<sequence>MKRREFLAGSLATVVSLPFYVRSEKWVAEANLVSTTMAPSLNSQHSIEPTVSLANSAMTQQATTLSINLVAGTLVNFSYHTLTGNQPSHYQNQVFLWPVSDNEIPWSSPAIAQDVILLNQPDGDQNLDNIAISSGAYILGYAVGPEYAQDAWSRYLNVVASAYIPAQLNRGYRDDTALNRCSITPAFVGVSSIACNFSFLPGFNAKASASWVGLWEGETVSWTTPPKWFSAITVDSNTGTVGINEISIISGQKYTLALYTSGYDIQAQRLDLQRLACTATFLN</sequence>
<dbReference type="EMBL" id="CP162411">
    <property type="protein sequence ID" value="XDL15943.1"/>
    <property type="molecule type" value="Genomic_DNA"/>
</dbReference>
<accession>A0AB39IHK5</accession>
<name>A0AB39IHK5_9GAMM</name>
<protein>
    <submittedName>
        <fullName evidence="1">Uncharacterized protein</fullName>
    </submittedName>
</protein>
<dbReference type="RefSeq" id="WP_226102088.1">
    <property type="nucleotide sequence ID" value="NZ_CP162411.1"/>
</dbReference>
<dbReference type="AlphaFoldDB" id="A0AB39IHK5"/>
<gene>
    <name evidence="1" type="ORF">LF923_0006765</name>
</gene>